<accession>A0A8H6INN5</accession>
<sequence>MAPYHLHADLQPLFPGLKMIEDVDFVANGNLDELILLSMQLKANAAANGPRAAPPEGKMQEYREVMADRLVAAISQGYLPSDPDTCRHYGFNDCGNAANAHRLFGAYTTLIKSLNVAAHDLAMWEPQQGEKNLGTVILTKLRRKEKNSIREIRRRQG</sequence>
<gene>
    <name evidence="1" type="ORF">CSOJ01_14954</name>
</gene>
<reference evidence="1 2" key="1">
    <citation type="journal article" date="2020" name="Phytopathology">
        <title>Genome Sequence Resources of Colletotrichum truncatum, C. plurivorum, C. musicola, and C. sojae: Four Species Pathogenic to Soybean (Glycine max).</title>
        <authorList>
            <person name="Rogerio F."/>
            <person name="Boufleur T.R."/>
            <person name="Ciampi-Guillardi M."/>
            <person name="Sukno S.A."/>
            <person name="Thon M.R."/>
            <person name="Massola Junior N.S."/>
            <person name="Baroncelli R."/>
        </authorList>
    </citation>
    <scope>NUCLEOTIDE SEQUENCE [LARGE SCALE GENOMIC DNA]</scope>
    <source>
        <strain evidence="1 2">LFN0009</strain>
    </source>
</reference>
<proteinExistence type="predicted"/>
<dbReference type="AlphaFoldDB" id="A0A8H6INN5"/>
<organism evidence="1 2">
    <name type="scientific">Colletotrichum sojae</name>
    <dbReference type="NCBI Taxonomy" id="2175907"/>
    <lineage>
        <taxon>Eukaryota</taxon>
        <taxon>Fungi</taxon>
        <taxon>Dikarya</taxon>
        <taxon>Ascomycota</taxon>
        <taxon>Pezizomycotina</taxon>
        <taxon>Sordariomycetes</taxon>
        <taxon>Hypocreomycetidae</taxon>
        <taxon>Glomerellales</taxon>
        <taxon>Glomerellaceae</taxon>
        <taxon>Colletotrichum</taxon>
        <taxon>Colletotrichum orchidearum species complex</taxon>
    </lineage>
</organism>
<evidence type="ECO:0000313" key="2">
    <source>
        <dbReference type="Proteomes" id="UP000652219"/>
    </source>
</evidence>
<dbReference type="Proteomes" id="UP000652219">
    <property type="component" value="Unassembled WGS sequence"/>
</dbReference>
<protein>
    <submittedName>
        <fullName evidence="1">Uncharacterized protein</fullName>
    </submittedName>
</protein>
<comment type="caution">
    <text evidence="1">The sequence shown here is derived from an EMBL/GenBank/DDBJ whole genome shotgun (WGS) entry which is preliminary data.</text>
</comment>
<evidence type="ECO:0000313" key="1">
    <source>
        <dbReference type="EMBL" id="KAF6788741.1"/>
    </source>
</evidence>
<name>A0A8H6INN5_9PEZI</name>
<keyword evidence="2" id="KW-1185">Reference proteome</keyword>
<dbReference type="EMBL" id="WIGN01000555">
    <property type="protein sequence ID" value="KAF6788741.1"/>
    <property type="molecule type" value="Genomic_DNA"/>
</dbReference>